<evidence type="ECO:0000256" key="6">
    <source>
        <dbReference type="SAM" id="Phobius"/>
    </source>
</evidence>
<dbReference type="RefSeq" id="WP_042628874.1">
    <property type="nucleotide sequence ID" value="NZ_CP002581.1"/>
</dbReference>
<evidence type="ECO:0000313" key="9">
    <source>
        <dbReference type="Proteomes" id="UP000031838"/>
    </source>
</evidence>
<evidence type="ECO:0000256" key="2">
    <source>
        <dbReference type="ARBA" id="ARBA00022448"/>
    </source>
</evidence>
<dbReference type="Pfam" id="PF07690">
    <property type="entry name" value="MFS_1"/>
    <property type="match status" value="1"/>
</dbReference>
<keyword evidence="2" id="KW-0813">Transport</keyword>
<feature type="transmembrane region" description="Helical" evidence="6">
    <location>
        <begin position="147"/>
        <end position="170"/>
    </location>
</feature>
<feature type="domain" description="Major facilitator superfamily (MFS) profile" evidence="7">
    <location>
        <begin position="23"/>
        <end position="427"/>
    </location>
</feature>
<dbReference type="GO" id="GO:0022857">
    <property type="term" value="F:transmembrane transporter activity"/>
    <property type="evidence" value="ECO:0007669"/>
    <property type="project" value="InterPro"/>
</dbReference>
<feature type="transmembrane region" description="Helical" evidence="6">
    <location>
        <begin position="182"/>
        <end position="204"/>
    </location>
</feature>
<name>A0A0B6S854_BURPL</name>
<evidence type="ECO:0000256" key="5">
    <source>
        <dbReference type="ARBA" id="ARBA00023136"/>
    </source>
</evidence>
<evidence type="ECO:0000256" key="1">
    <source>
        <dbReference type="ARBA" id="ARBA00004141"/>
    </source>
</evidence>
<protein>
    <submittedName>
        <fullName evidence="8">Major facilitator superfamily MFS-1 transporter</fullName>
    </submittedName>
</protein>
<dbReference type="AlphaFoldDB" id="A0A0B6S854"/>
<evidence type="ECO:0000256" key="4">
    <source>
        <dbReference type="ARBA" id="ARBA00022989"/>
    </source>
</evidence>
<keyword evidence="9" id="KW-1185">Reference proteome</keyword>
<dbReference type="EMBL" id="CP002581">
    <property type="protein sequence ID" value="AJK50629.1"/>
    <property type="molecule type" value="Genomic_DNA"/>
</dbReference>
<dbReference type="GO" id="GO:0016020">
    <property type="term" value="C:membrane"/>
    <property type="evidence" value="ECO:0007669"/>
    <property type="project" value="UniProtKB-SubCell"/>
</dbReference>
<reference evidence="9" key="1">
    <citation type="submission" date="2011-03" db="EMBL/GenBank/DDBJ databases">
        <authorList>
            <person name="Voget S."/>
            <person name="Streit W.R."/>
            <person name="Jaeger K.E."/>
            <person name="Daniel R."/>
        </authorList>
    </citation>
    <scope>NUCLEOTIDE SEQUENCE [LARGE SCALE GENOMIC DNA]</scope>
    <source>
        <strain evidence="9">PG1</strain>
    </source>
</reference>
<dbReference type="CDD" id="cd17319">
    <property type="entry name" value="MFS_ExuT_GudP_like"/>
    <property type="match status" value="1"/>
</dbReference>
<sequence length="434" mass="46563">MSNVLTADSGEVVGAYRKIDRRVLMFLAAAYAVAYVDRVNIGFAKLQMQQALSLGDAAYGFGAGVFFLGYMLFEIPSNQFLTRIGARLTLGRIMVLWGLASMSTLFVTNPTGFYIARFCLGVFEAGFAPGMLFYLSRWYPRERLGRAIALLLGAAPIGGVVAAPVSGWLLVHTNNVANLAGWQWMFLVEGIPAVVLGCCALTWLSESPDTASWLTPSERELVRARLSDRQPHREGWKELKAVLIDPGVYRLALIYFCLICGVYVVGFWFPSILKASGVKSAVAIGWYSAIPYIGAVVGMYWLAKRSDRLLERRRHAGMAAAGGAIALTVAALFVKQFEAAMVTMTLATALAYAAYAVFWSIPADYLRPSVAASGTALINSIGLFGGFLSPVIIGALKDATGSTAAGLFAIVALLALGALLLLIGPDRRSEGATP</sequence>
<keyword evidence="3 6" id="KW-0812">Transmembrane</keyword>
<comment type="subcellular location">
    <subcellularLocation>
        <location evidence="1">Membrane</location>
        <topology evidence="1">Multi-pass membrane protein</topology>
    </subcellularLocation>
</comment>
<dbReference type="Proteomes" id="UP000031838">
    <property type="component" value="Chromosome 2"/>
</dbReference>
<gene>
    <name evidence="8" type="ORF">BGL_2c25750</name>
</gene>
<dbReference type="SUPFAM" id="SSF103473">
    <property type="entry name" value="MFS general substrate transporter"/>
    <property type="match status" value="1"/>
</dbReference>
<dbReference type="KEGG" id="bgp:BGL_2c25750"/>
<dbReference type="InterPro" id="IPR011701">
    <property type="entry name" value="MFS"/>
</dbReference>
<feature type="transmembrane region" description="Helical" evidence="6">
    <location>
        <begin position="281"/>
        <end position="303"/>
    </location>
</feature>
<dbReference type="FunFam" id="1.20.1250.20:FF:000018">
    <property type="entry name" value="MFS transporter permease"/>
    <property type="match status" value="1"/>
</dbReference>
<keyword evidence="5 6" id="KW-0472">Membrane</keyword>
<feature type="transmembrane region" description="Helical" evidence="6">
    <location>
        <begin position="114"/>
        <end position="135"/>
    </location>
</feature>
<feature type="transmembrane region" description="Helical" evidence="6">
    <location>
        <begin position="56"/>
        <end position="73"/>
    </location>
</feature>
<evidence type="ECO:0000259" key="7">
    <source>
        <dbReference type="PROSITE" id="PS50850"/>
    </source>
</evidence>
<accession>A0A0B6S854</accession>
<evidence type="ECO:0000313" key="8">
    <source>
        <dbReference type="EMBL" id="AJK50629.1"/>
    </source>
</evidence>
<feature type="transmembrane region" description="Helical" evidence="6">
    <location>
        <begin position="370"/>
        <end position="393"/>
    </location>
</feature>
<dbReference type="HOGENOM" id="CLU_001265_0_0_4"/>
<dbReference type="PANTHER" id="PTHR43791">
    <property type="entry name" value="PERMEASE-RELATED"/>
    <property type="match status" value="1"/>
</dbReference>
<feature type="transmembrane region" description="Helical" evidence="6">
    <location>
        <begin position="23"/>
        <end position="44"/>
    </location>
</feature>
<feature type="transmembrane region" description="Helical" evidence="6">
    <location>
        <begin position="405"/>
        <end position="424"/>
    </location>
</feature>
<feature type="transmembrane region" description="Helical" evidence="6">
    <location>
        <begin position="315"/>
        <end position="334"/>
    </location>
</feature>
<reference evidence="8 9" key="2">
    <citation type="journal article" date="2016" name="Appl. Microbiol. Biotechnol.">
        <title>Mutations improving production and secretion of extracellular lipase by Burkholderia glumae PG1.</title>
        <authorList>
            <person name="Knapp A."/>
            <person name="Voget S."/>
            <person name="Gao R."/>
            <person name="Zaburannyi N."/>
            <person name="Krysciak D."/>
            <person name="Breuer M."/>
            <person name="Hauer B."/>
            <person name="Streit W.R."/>
            <person name="Muller R."/>
            <person name="Daniel R."/>
            <person name="Jaeger K.E."/>
        </authorList>
    </citation>
    <scope>NUCLEOTIDE SEQUENCE [LARGE SCALE GENOMIC DNA]</scope>
    <source>
        <strain evidence="8 9">PG1</strain>
    </source>
</reference>
<dbReference type="InterPro" id="IPR020846">
    <property type="entry name" value="MFS_dom"/>
</dbReference>
<feature type="transmembrane region" description="Helical" evidence="6">
    <location>
        <begin position="247"/>
        <end position="269"/>
    </location>
</feature>
<evidence type="ECO:0000256" key="3">
    <source>
        <dbReference type="ARBA" id="ARBA00022692"/>
    </source>
</evidence>
<dbReference type="InterPro" id="IPR036259">
    <property type="entry name" value="MFS_trans_sf"/>
</dbReference>
<feature type="transmembrane region" description="Helical" evidence="6">
    <location>
        <begin position="340"/>
        <end position="358"/>
    </location>
</feature>
<dbReference type="PROSITE" id="PS50850">
    <property type="entry name" value="MFS"/>
    <property type="match status" value="1"/>
</dbReference>
<dbReference type="PANTHER" id="PTHR43791:SF36">
    <property type="entry name" value="TRANSPORTER, PUTATIVE (AFU_ORTHOLOGUE AFUA_6G08340)-RELATED"/>
    <property type="match status" value="1"/>
</dbReference>
<dbReference type="Gene3D" id="1.20.1250.20">
    <property type="entry name" value="MFS general substrate transporter like domains"/>
    <property type="match status" value="2"/>
</dbReference>
<keyword evidence="4 6" id="KW-1133">Transmembrane helix</keyword>
<organism evidence="8 9">
    <name type="scientific">Burkholderia plantarii</name>
    <dbReference type="NCBI Taxonomy" id="41899"/>
    <lineage>
        <taxon>Bacteria</taxon>
        <taxon>Pseudomonadati</taxon>
        <taxon>Pseudomonadota</taxon>
        <taxon>Betaproteobacteria</taxon>
        <taxon>Burkholderiales</taxon>
        <taxon>Burkholderiaceae</taxon>
        <taxon>Burkholderia</taxon>
    </lineage>
</organism>
<proteinExistence type="predicted"/>
<feature type="transmembrane region" description="Helical" evidence="6">
    <location>
        <begin position="85"/>
        <end position="108"/>
    </location>
</feature>